<keyword evidence="2" id="KW-1185">Reference proteome</keyword>
<gene>
    <name evidence="1" type="ORF">RLOC_00013969</name>
</gene>
<organism evidence="1 2">
    <name type="scientific">Lonchura striata</name>
    <name type="common">white-rumped munia</name>
    <dbReference type="NCBI Taxonomy" id="40157"/>
    <lineage>
        <taxon>Eukaryota</taxon>
        <taxon>Metazoa</taxon>
        <taxon>Chordata</taxon>
        <taxon>Craniata</taxon>
        <taxon>Vertebrata</taxon>
        <taxon>Euteleostomi</taxon>
        <taxon>Archelosauria</taxon>
        <taxon>Archosauria</taxon>
        <taxon>Dinosauria</taxon>
        <taxon>Saurischia</taxon>
        <taxon>Theropoda</taxon>
        <taxon>Coelurosauria</taxon>
        <taxon>Aves</taxon>
        <taxon>Neognathae</taxon>
        <taxon>Neoaves</taxon>
        <taxon>Telluraves</taxon>
        <taxon>Australaves</taxon>
        <taxon>Passeriformes</taxon>
        <taxon>Passeroidea</taxon>
        <taxon>Estrildidae</taxon>
        <taxon>Estrildinae</taxon>
        <taxon>Lonchura</taxon>
    </lineage>
</organism>
<accession>A0A218VC58</accession>
<dbReference type="EMBL" id="MUZQ01000010">
    <property type="protein sequence ID" value="OWK63667.1"/>
    <property type="molecule type" value="Genomic_DNA"/>
</dbReference>
<dbReference type="AlphaFoldDB" id="A0A218VC58"/>
<reference evidence="1 2" key="1">
    <citation type="submission" date="2017-05" db="EMBL/GenBank/DDBJ databases">
        <title>Genome of assembly of the Bengalese finch, Lonchura striata domestica.</title>
        <authorList>
            <person name="Colquitt B.M."/>
            <person name="Brainard M.S."/>
        </authorList>
    </citation>
    <scope>NUCLEOTIDE SEQUENCE [LARGE SCALE GENOMIC DNA]</scope>
    <source>
        <strain evidence="1">White83orange57</strain>
    </source>
</reference>
<proteinExistence type="predicted"/>
<sequence length="87" mass="10844">MLENMIAIKQRRYCYRKTLMRHSWLEIVQRNQRLNHTFWLFIMEEEYTTLKYDSWKKANNTRWEQGSEESVNLIQWKRSLTSTNPFP</sequence>
<protein>
    <submittedName>
        <fullName evidence="1">Uncharacterized protein</fullName>
    </submittedName>
</protein>
<name>A0A218VC58_9PASE</name>
<comment type="caution">
    <text evidence="1">The sequence shown here is derived from an EMBL/GenBank/DDBJ whole genome shotgun (WGS) entry which is preliminary data.</text>
</comment>
<dbReference type="Proteomes" id="UP000197619">
    <property type="component" value="Unassembled WGS sequence"/>
</dbReference>
<evidence type="ECO:0000313" key="2">
    <source>
        <dbReference type="Proteomes" id="UP000197619"/>
    </source>
</evidence>
<evidence type="ECO:0000313" key="1">
    <source>
        <dbReference type="EMBL" id="OWK63667.1"/>
    </source>
</evidence>